<evidence type="ECO:0000313" key="2">
    <source>
        <dbReference type="Proteomes" id="UP000003280"/>
    </source>
</evidence>
<dbReference type="AlphaFoldDB" id="E0NJQ1"/>
<gene>
    <name evidence="1" type="ORF">HMPREF9225_0390</name>
</gene>
<proteinExistence type="predicted"/>
<evidence type="ECO:0000313" key="1">
    <source>
        <dbReference type="EMBL" id="EFM26071.1"/>
    </source>
</evidence>
<keyword evidence="2" id="KW-1185">Reference proteome</keyword>
<comment type="caution">
    <text evidence="1">The sequence shown here is derived from an EMBL/GenBank/DDBJ whole genome shotgun (WGS) entry which is preliminary data.</text>
</comment>
<reference evidence="1 2" key="1">
    <citation type="submission" date="2010-07" db="EMBL/GenBank/DDBJ databases">
        <authorList>
            <person name="Muzny D."/>
            <person name="Qin X."/>
            <person name="Deng J."/>
            <person name="Jiang H."/>
            <person name="Liu Y."/>
            <person name="Qu J."/>
            <person name="Song X.-Z."/>
            <person name="Zhang L."/>
            <person name="Thornton R."/>
            <person name="Coyle M."/>
            <person name="Francisco L."/>
            <person name="Jackson L."/>
            <person name="Javaid M."/>
            <person name="Korchina V."/>
            <person name="Kovar C."/>
            <person name="Mata R."/>
            <person name="Mathew T."/>
            <person name="Ngo R."/>
            <person name="Nguyen L."/>
            <person name="Nguyen N."/>
            <person name="Okwuonu G."/>
            <person name="Ongeri F."/>
            <person name="Pham C."/>
            <person name="Simmons D."/>
            <person name="Wilczek-Boney K."/>
            <person name="Hale W."/>
            <person name="Jakkamsetti A."/>
            <person name="Pham P."/>
            <person name="Ruth R."/>
            <person name="San Lucas F."/>
            <person name="Warren J."/>
            <person name="Zhang J."/>
            <person name="Zhao Z."/>
            <person name="Zhou C."/>
            <person name="Zhu D."/>
            <person name="Lee S."/>
            <person name="Bess C."/>
            <person name="Blankenburg K."/>
            <person name="Forbes L."/>
            <person name="Fu Q."/>
            <person name="Gubbala S."/>
            <person name="Hirani K."/>
            <person name="Jayaseelan J.C."/>
            <person name="Lara F."/>
            <person name="Munidasa M."/>
            <person name="Palculict T."/>
            <person name="Patil S."/>
            <person name="Pu L.-L."/>
            <person name="Saada N."/>
            <person name="Tang L."/>
            <person name="Weissenberger G."/>
            <person name="Zhu Y."/>
            <person name="Hemphill L."/>
            <person name="Shang Y."/>
            <person name="Youmans B."/>
            <person name="Ayvaz T."/>
            <person name="Ross M."/>
            <person name="Santibanez J."/>
            <person name="Aqrawi P."/>
            <person name="Gross S."/>
            <person name="Joshi V."/>
            <person name="Fowler G."/>
            <person name="Nazareth L."/>
            <person name="Reid J."/>
            <person name="Worley K."/>
            <person name="Petrosino J."/>
            <person name="Highlander S."/>
            <person name="Gibbs R."/>
        </authorList>
    </citation>
    <scope>NUCLEOTIDE SEQUENCE [LARGE SCALE GENOMIC DNA]</scope>
    <source>
        <strain evidence="1 2">ATCC BAA-1640</strain>
    </source>
</reference>
<name>E0NJQ1_9FIRM</name>
<sequence>MFHAIRIAFTFILSDEVQLGGLALQRLYPFDFRAYGSSAQGDCSWEINFLKVMEIFRRRETNSVISLMILFMLSG</sequence>
<organism evidence="1 2">
    <name type="scientific">Peptoniphilus duerdenii ATCC BAA-1640</name>
    <dbReference type="NCBI Taxonomy" id="862517"/>
    <lineage>
        <taxon>Bacteria</taxon>
        <taxon>Bacillati</taxon>
        <taxon>Bacillota</taxon>
        <taxon>Tissierellia</taxon>
        <taxon>Tissierellales</taxon>
        <taxon>Peptoniphilaceae</taxon>
        <taxon>Peptoniphilus</taxon>
    </lineage>
</organism>
<protein>
    <submittedName>
        <fullName evidence="1">Uncharacterized protein</fullName>
    </submittedName>
</protein>
<dbReference type="Proteomes" id="UP000003280">
    <property type="component" value="Unassembled WGS sequence"/>
</dbReference>
<dbReference type="HOGENOM" id="CLU_2667864_0_0_9"/>
<accession>E0NJQ1</accession>
<dbReference type="EMBL" id="AEEH01000018">
    <property type="protein sequence ID" value="EFM26071.1"/>
    <property type="molecule type" value="Genomic_DNA"/>
</dbReference>